<dbReference type="PROSITE" id="PS50222">
    <property type="entry name" value="EF_HAND_2"/>
    <property type="match status" value="1"/>
</dbReference>
<evidence type="ECO:0000256" key="2">
    <source>
        <dbReference type="SAM" id="MobiDB-lite"/>
    </source>
</evidence>
<proteinExistence type="predicted"/>
<dbReference type="AlphaFoldDB" id="A0A8C4N7A0"/>
<evidence type="ECO:0000259" key="3">
    <source>
        <dbReference type="PROSITE" id="PS50222"/>
    </source>
</evidence>
<feature type="region of interest" description="Disordered" evidence="2">
    <location>
        <begin position="344"/>
        <end position="410"/>
    </location>
</feature>
<keyword evidence="5" id="KW-1185">Reference proteome</keyword>
<evidence type="ECO:0000313" key="5">
    <source>
        <dbReference type="Proteomes" id="UP000694388"/>
    </source>
</evidence>
<dbReference type="Pfam" id="PF15799">
    <property type="entry name" value="CCD48"/>
    <property type="match status" value="2"/>
</dbReference>
<protein>
    <recommendedName>
        <fullName evidence="3">EF-hand domain-containing protein</fullName>
    </recommendedName>
</protein>
<dbReference type="InterPro" id="IPR002048">
    <property type="entry name" value="EF_hand_dom"/>
</dbReference>
<dbReference type="InterPro" id="IPR031601">
    <property type="entry name" value="CCD48"/>
</dbReference>
<sequence length="410" mass="44720">MEPSGGEGTGTRCPVPCSQWVVEALAYRFGITSCVENEVVVLATGLDQYLQEVFDHLDSGSRGVISADDFQSLCEVLNLGETARNCESPLLRDLPPTLSFGEFHGRLCGRFENLSSQSAPRVPFSGDPELLEAQIHLRSRRARTREANTLRGRSISPFGIHGDWTDGESCRCSASLISCASSLLASSSKSAALRTGDARNLRNCCCCRSDCCFRENVCSKVPAVVLEQTRQRSTRLEEENANLRELVEDLRLALQGSDARSLALQVTLRRDPAAPPREASCAECVRVQDLESGSERVRWQRVCEIRSSALRSEAHAVRRGAERTRRVLQAALVRVHDLECEVRRASRERPGKGRRTGSPETAWSRSTTEHNSKHTGVPHNQHLPPIGVSESSANAGHGGGCGGSSGECLV</sequence>
<dbReference type="GeneTree" id="ENSGT01030000235220"/>
<keyword evidence="1" id="KW-0175">Coiled coil</keyword>
<accession>A0A8C4N7A0</accession>
<organism evidence="4 5">
    <name type="scientific">Eptatretus burgeri</name>
    <name type="common">Inshore hagfish</name>
    <dbReference type="NCBI Taxonomy" id="7764"/>
    <lineage>
        <taxon>Eukaryota</taxon>
        <taxon>Metazoa</taxon>
        <taxon>Chordata</taxon>
        <taxon>Craniata</taxon>
        <taxon>Vertebrata</taxon>
        <taxon>Cyclostomata</taxon>
        <taxon>Myxini</taxon>
        <taxon>Myxiniformes</taxon>
        <taxon>Myxinidae</taxon>
        <taxon>Eptatretinae</taxon>
        <taxon>Eptatretus</taxon>
    </lineage>
</organism>
<reference evidence="4" key="2">
    <citation type="submission" date="2025-09" db="UniProtKB">
        <authorList>
            <consortium name="Ensembl"/>
        </authorList>
    </citation>
    <scope>IDENTIFICATION</scope>
</reference>
<feature type="compositionally biased region" description="Gly residues" evidence="2">
    <location>
        <begin position="396"/>
        <end position="410"/>
    </location>
</feature>
<feature type="coiled-coil region" evidence="1">
    <location>
        <begin position="226"/>
        <end position="256"/>
    </location>
</feature>
<dbReference type="GO" id="GO:0005509">
    <property type="term" value="F:calcium ion binding"/>
    <property type="evidence" value="ECO:0007669"/>
    <property type="project" value="InterPro"/>
</dbReference>
<reference evidence="4" key="1">
    <citation type="submission" date="2025-08" db="UniProtKB">
        <authorList>
            <consortium name="Ensembl"/>
        </authorList>
    </citation>
    <scope>IDENTIFICATION</scope>
</reference>
<dbReference type="Ensembl" id="ENSEBUT00000000344.1">
    <property type="protein sequence ID" value="ENSEBUP00000000055.1"/>
    <property type="gene ID" value="ENSEBUG00000000336.1"/>
</dbReference>
<evidence type="ECO:0000313" key="4">
    <source>
        <dbReference type="Ensembl" id="ENSEBUP00000000055.1"/>
    </source>
</evidence>
<dbReference type="Proteomes" id="UP000694388">
    <property type="component" value="Unplaced"/>
</dbReference>
<name>A0A8C4N7A0_EPTBU</name>
<feature type="domain" description="EF-hand" evidence="3">
    <location>
        <begin position="45"/>
        <end position="80"/>
    </location>
</feature>
<evidence type="ECO:0000256" key="1">
    <source>
        <dbReference type="SAM" id="Coils"/>
    </source>
</evidence>